<protein>
    <recommendedName>
        <fullName evidence="8">TonB-dependent receptor-like beta-barrel domain-containing protein</fullName>
    </recommendedName>
</protein>
<evidence type="ECO:0000256" key="7">
    <source>
        <dbReference type="ARBA" id="ARBA00023237"/>
    </source>
</evidence>
<dbReference type="InterPro" id="IPR036942">
    <property type="entry name" value="Beta-barrel_TonB_sf"/>
</dbReference>
<keyword evidence="2" id="KW-0813">Transport</keyword>
<evidence type="ECO:0000313" key="9">
    <source>
        <dbReference type="EMBL" id="BBI53778.1"/>
    </source>
</evidence>
<evidence type="ECO:0000313" key="10">
    <source>
        <dbReference type="Proteomes" id="UP000289555"/>
    </source>
</evidence>
<dbReference type="EMBL" id="AP019416">
    <property type="protein sequence ID" value="BBI53778.1"/>
    <property type="molecule type" value="Genomic_DNA"/>
</dbReference>
<keyword evidence="5" id="KW-0798">TonB box</keyword>
<accession>A0ABM7GSH7</accession>
<dbReference type="Proteomes" id="UP000289555">
    <property type="component" value="Chromosome"/>
</dbReference>
<dbReference type="PANTHER" id="PTHR32552">
    <property type="entry name" value="FERRICHROME IRON RECEPTOR-RELATED"/>
    <property type="match status" value="1"/>
</dbReference>
<sequence length="129" mass="13673">MELTVSGQLTDRLSLLGAYAYTDTEVRKDTEGTQGNQLTNAARHTASLYLAHDLTTAPELGNWRLGGGVRYVGEREGDADNSFQLDAYTVADAFIGWDTPGWATTCTCSSTPRTCSTPLTTPPAAAAPG</sequence>
<dbReference type="SUPFAM" id="SSF56935">
    <property type="entry name" value="Porins"/>
    <property type="match status" value="1"/>
</dbReference>
<reference evidence="10" key="1">
    <citation type="journal article" date="2019" name="Microbiol. Resour. Announc.">
        <title>Complete Genome Sequence of Halomonas olivaria, a Moderately Halophilic Bacterium Isolated from Olive Processing Effluents, Obtained by Nanopore Sequencing.</title>
        <authorList>
            <person name="Nagata S."/>
            <person name="Ii K.M."/>
            <person name="Tsukimi T."/>
            <person name="Miura M.C."/>
            <person name="Galipon J."/>
            <person name="Arakawa K."/>
        </authorList>
    </citation>
    <scope>NUCLEOTIDE SEQUENCE [LARGE SCALE GENOMIC DNA]</scope>
    <source>
        <strain evidence="10">TYRC17</strain>
    </source>
</reference>
<organism evidence="9 10">
    <name type="scientific">Vreelandella olivaria</name>
    <dbReference type="NCBI Taxonomy" id="390919"/>
    <lineage>
        <taxon>Bacteria</taxon>
        <taxon>Pseudomonadati</taxon>
        <taxon>Pseudomonadota</taxon>
        <taxon>Gammaproteobacteria</taxon>
        <taxon>Oceanospirillales</taxon>
        <taxon>Halomonadaceae</taxon>
        <taxon>Vreelandella</taxon>
    </lineage>
</organism>
<dbReference type="Pfam" id="PF00593">
    <property type="entry name" value="TonB_dep_Rec_b-barrel"/>
    <property type="match status" value="1"/>
</dbReference>
<proteinExistence type="predicted"/>
<evidence type="ECO:0000256" key="3">
    <source>
        <dbReference type="ARBA" id="ARBA00022452"/>
    </source>
</evidence>
<feature type="domain" description="TonB-dependent receptor-like beta-barrel" evidence="8">
    <location>
        <begin position="2"/>
        <end position="102"/>
    </location>
</feature>
<evidence type="ECO:0000256" key="6">
    <source>
        <dbReference type="ARBA" id="ARBA00023136"/>
    </source>
</evidence>
<evidence type="ECO:0000256" key="1">
    <source>
        <dbReference type="ARBA" id="ARBA00004571"/>
    </source>
</evidence>
<keyword evidence="10" id="KW-1185">Reference proteome</keyword>
<dbReference type="Gene3D" id="2.40.170.20">
    <property type="entry name" value="TonB-dependent receptor, beta-barrel domain"/>
    <property type="match status" value="1"/>
</dbReference>
<keyword evidence="7" id="KW-0998">Cell outer membrane</keyword>
<dbReference type="InterPro" id="IPR039426">
    <property type="entry name" value="TonB-dep_rcpt-like"/>
</dbReference>
<evidence type="ECO:0000256" key="5">
    <source>
        <dbReference type="ARBA" id="ARBA00023077"/>
    </source>
</evidence>
<gene>
    <name evidence="9" type="ORF">HORIV_61990</name>
</gene>
<name>A0ABM7GSH7_9GAMM</name>
<keyword evidence="6" id="KW-0472">Membrane</keyword>
<keyword evidence="4" id="KW-0812">Transmembrane</keyword>
<evidence type="ECO:0000256" key="4">
    <source>
        <dbReference type="ARBA" id="ARBA00022692"/>
    </source>
</evidence>
<dbReference type="PANTHER" id="PTHR32552:SF85">
    <property type="entry name" value="BLL7968 PROTEIN"/>
    <property type="match status" value="1"/>
</dbReference>
<evidence type="ECO:0000256" key="2">
    <source>
        <dbReference type="ARBA" id="ARBA00022448"/>
    </source>
</evidence>
<dbReference type="InterPro" id="IPR000531">
    <property type="entry name" value="Beta-barrel_TonB"/>
</dbReference>
<keyword evidence="3" id="KW-1134">Transmembrane beta strand</keyword>
<comment type="subcellular location">
    <subcellularLocation>
        <location evidence="1">Cell outer membrane</location>
        <topology evidence="1">Multi-pass membrane protein</topology>
    </subcellularLocation>
</comment>
<evidence type="ECO:0000259" key="8">
    <source>
        <dbReference type="Pfam" id="PF00593"/>
    </source>
</evidence>